<dbReference type="AlphaFoldDB" id="A0AA35WUF2"/>
<gene>
    <name evidence="1" type="ORF">GBAR_LOCUS18720</name>
</gene>
<feature type="non-terminal residue" evidence="1">
    <location>
        <position position="93"/>
    </location>
</feature>
<evidence type="ECO:0000313" key="1">
    <source>
        <dbReference type="EMBL" id="CAI8033204.1"/>
    </source>
</evidence>
<accession>A0AA35WUF2</accession>
<reference evidence="1" key="1">
    <citation type="submission" date="2023-03" db="EMBL/GenBank/DDBJ databases">
        <authorList>
            <person name="Steffen K."/>
            <person name="Cardenas P."/>
        </authorList>
    </citation>
    <scope>NUCLEOTIDE SEQUENCE</scope>
</reference>
<protein>
    <submittedName>
        <fullName evidence="1">Uncharacterized protein</fullName>
    </submittedName>
</protein>
<sequence length="93" mass="10424">MKILYPKSTTVWENHFSSLSKSRITDTCEVQALQREIMSLTTASRSHEDYVFDVEFVVEEVSKAISKLPNRKATGPDGVSSELLKFGGSLLRT</sequence>
<organism evidence="1 2">
    <name type="scientific">Geodia barretti</name>
    <name type="common">Barrett's horny sponge</name>
    <dbReference type="NCBI Taxonomy" id="519541"/>
    <lineage>
        <taxon>Eukaryota</taxon>
        <taxon>Metazoa</taxon>
        <taxon>Porifera</taxon>
        <taxon>Demospongiae</taxon>
        <taxon>Heteroscleromorpha</taxon>
        <taxon>Tetractinellida</taxon>
        <taxon>Astrophorina</taxon>
        <taxon>Geodiidae</taxon>
        <taxon>Geodia</taxon>
    </lineage>
</organism>
<dbReference type="EMBL" id="CASHTH010002646">
    <property type="protein sequence ID" value="CAI8033204.1"/>
    <property type="molecule type" value="Genomic_DNA"/>
</dbReference>
<dbReference type="Proteomes" id="UP001174909">
    <property type="component" value="Unassembled WGS sequence"/>
</dbReference>
<proteinExistence type="predicted"/>
<name>A0AA35WUF2_GEOBA</name>
<evidence type="ECO:0000313" key="2">
    <source>
        <dbReference type="Proteomes" id="UP001174909"/>
    </source>
</evidence>
<keyword evidence="2" id="KW-1185">Reference proteome</keyword>
<comment type="caution">
    <text evidence="1">The sequence shown here is derived from an EMBL/GenBank/DDBJ whole genome shotgun (WGS) entry which is preliminary data.</text>
</comment>